<dbReference type="Gene3D" id="2.60.40.150">
    <property type="entry name" value="C2 domain"/>
    <property type="match status" value="1"/>
</dbReference>
<dbReference type="Gene3D" id="2.30.29.30">
    <property type="entry name" value="Pleckstrin-homology domain (PH domain)/Phosphotyrosine-binding domain (PTB)"/>
    <property type="match status" value="1"/>
</dbReference>
<comment type="similarity">
    <text evidence="2">Belongs to the DOCK family.</text>
</comment>
<dbReference type="InterPro" id="IPR046770">
    <property type="entry name" value="DOCKER_Lobe_B"/>
</dbReference>
<organism evidence="8 9">
    <name type="scientific">Cyprinus carpio</name>
    <name type="common">Common carp</name>
    <dbReference type="NCBI Taxonomy" id="7962"/>
    <lineage>
        <taxon>Eukaryota</taxon>
        <taxon>Metazoa</taxon>
        <taxon>Chordata</taxon>
        <taxon>Craniata</taxon>
        <taxon>Vertebrata</taxon>
        <taxon>Euteleostomi</taxon>
        <taxon>Actinopterygii</taxon>
        <taxon>Neopterygii</taxon>
        <taxon>Teleostei</taxon>
        <taxon>Ostariophysi</taxon>
        <taxon>Cypriniformes</taxon>
        <taxon>Cyprinidae</taxon>
        <taxon>Cyprininae</taxon>
        <taxon>Cyprinus</taxon>
    </lineage>
</organism>
<proteinExistence type="inferred from homology"/>
<name>A0A8C1M3W8_CYPCA</name>
<reference evidence="8" key="2">
    <citation type="submission" date="2025-09" db="UniProtKB">
        <authorList>
            <consortium name="Ensembl"/>
        </authorList>
    </citation>
    <scope>IDENTIFICATION</scope>
</reference>
<keyword evidence="4" id="KW-0472">Membrane</keyword>
<dbReference type="Gene3D" id="1.20.58.740">
    <property type="match status" value="1"/>
</dbReference>
<keyword evidence="4" id="KW-1133">Transmembrane helix</keyword>
<dbReference type="Pfam" id="PF14429">
    <property type="entry name" value="DOCK-C2"/>
    <property type="match status" value="1"/>
</dbReference>
<feature type="domain" description="PH" evidence="5">
    <location>
        <begin position="162"/>
        <end position="269"/>
    </location>
</feature>
<reference evidence="8" key="1">
    <citation type="submission" date="2025-08" db="UniProtKB">
        <authorList>
            <consortium name="Ensembl"/>
        </authorList>
    </citation>
    <scope>IDENTIFICATION</scope>
</reference>
<dbReference type="Ensembl" id="ENSCCRT00010078029.1">
    <property type="protein sequence ID" value="ENSCCRP00010070593.1"/>
    <property type="gene ID" value="ENSCCRG00010023170.1"/>
</dbReference>
<dbReference type="InterPro" id="IPR001849">
    <property type="entry name" value="PH_domain"/>
</dbReference>
<evidence type="ECO:0000313" key="8">
    <source>
        <dbReference type="Ensembl" id="ENSCCRP00010070593.1"/>
    </source>
</evidence>
<dbReference type="PANTHER" id="PTHR23317">
    <property type="entry name" value="DEDICATOR OF CYTOKINESIS DOCK"/>
    <property type="match status" value="1"/>
</dbReference>
<sequence length="2025" mass="232026">MSEVRKFTKRLSKPGTAAELRQSVSEAVRTSIAVEQPKIIEPLDYENVVSQRKAQIHSDPQRDLLVWPPDDVSEAQIQRQRRTIVPSVPQNAENEAKSQFAKECIKMYNTNWHVINYNYEAFSGDFRTLPCKGIKTEKLPNQVFEVDEGEEDSSSLCSQRGGVMKQGWLQRANNNSSLSVSMKVFKRRYFYLSQLPDGSYILNSYKDEKNYKESKGSIYLDSCIEVVPCPKMKRNSFELKMQDRDSHYLVADSEAEMEEWVNTLKQALLSAMDDRRNGAEPSEGSLDDDSSSQGRPENIAESFGRSLHPELMKYARETDQLNKMSRNEGRQKIFTLDPETQRLDFSGIEPDVKPFEERFGRRFMLSCHDLTFNLQGCVSEKNDAMRFIFFVSVTFLLIPSFLVMLPRAGWLGDISSQCVLCVVQGIFSVTNPNTDIFLLARVEKVLQNGITHCTEPYIKTSDISKTVPKVLKTAKQTCQRLGQYRMPFAWAAKQVFKDSQGSLDIEGKFSPLYRQDSSKISSEDLIKLLTDLKKPEKNKLQIIPGQINITVECVPPDLSNSVTSSYIPVKPFEEQCEKVSVEVEEFIPEEARYNHPFTIYKNHLYVYPQQLKYDNQKTFAKARNIAVCVQFKDSDDEGAAPLKCIYGKPGDPVFTTSAFAAVLHHNQCPEFYDEIKIELPVHIHEKHHILFTFYHISCEAGNKTTTKKRDGVETLVGYSWTPLLKDGRIHFSELQLPVSANLPAGYMYDKSQDSKKSSPDIKWVENAKPLFKVRAYVASTIYTQDLHLHNFFQYCQLMRSTSQGNPAELIKYLKCLHAVETQVIIKFLPTVLVQLFEIVTMASKESLDIAVNSTRVIIHMVSQCHEEELEHYLRSFLKYVFRINNATSESSLTTHEVLATAVTVILKQTADFNTCNKLLKYSWFFFETIAKSMAQYLQDGNRMKMPRAQRFPESFHQALQSLLLAIMPHITMRYVDVPVEARSVNFSLACFIKRCLTFMNRGFAFSLINEYMCFFGLKDPKALTEMKFDFLMTVCNHEHYIPLNLPMAFGRTKLQRVQDFISYAAERFGVVDQNLEYSLTEDYCKNHFLVGLLLREVADGLQGCPEIRQLAVAALKNLMIKHAMDERYNAFKNQQARICLLYLPLIELLYQNLSHMNSPGQFCRNELGFMYRDDLPVDSHRSSTIIDKEPTGVITQNGHIRKGESRSSMYGDPGTSDVNELNRRSSTMSNVPTTGRLGQYEIRGLLMCFLHIVKTLSDDTLMGYWLKVNPQDIMNFLSLLEICIVQFRYVGKRNINRSLEPWVSKLFSSDRKSQTMPVLRVRGSLMQAKLQQFSTMDTSFTLNMAGGATEAETNHQSLLEGNMSTEACLTVLDVLSLFTQSFKNQLLDSDGHNALMTKVFNTYLTLLKVGQSETAIKHIFASLRAFIIKFQVPLFKGRITLCGSLCYEVLKCCMSKLSVLRGEASALLYLLMRNNFEYTKRKSFLRMHLQIIIAVSQLVADVALTGSSRFQESLSIINNFANSDKAMKTTAFPSEVKGLTMRIRTVLMATAQMREHKKDPEMLLDLQYSLARSYASTPELRRTWLDSMARAHSKNGDFSEAAMCNVHVAALVAEYLHRKNLFPSGLAAFKKITQNIDEEGAMKEDIGMQDVYYTEDVLVEQLEVCVEGLWKAERFELITHIARLVIPIYEKRHEFEKLRRLYDTLQRAYAKILEVIKSGRRLLGTYFRVAFYGQGFFEEEDGKEYIYKEQKLTGLPEISLRLTSLYGEKFGAENVKIIQDSNKVNQKELDPKFAYIQVTFVKPYFDEKELAERKTDFEKCHNIQRFVFETPFTLTGKKQGVVEEQCKRRTILTTASSFPYVKKRIEVVGEKHLELKPIDVAIDEMKERNAELITLCSKQEVNMITLQLKLQGCVSVQVNAGPMAYARAFLDESKSGQSSKKVKELKEIFRQFVNACSMALEINERLIKEDQYEYHEGLKSNFKIMVKELSEIIHEQIFQEDMMPSLLQNSVHVFRAISGTSTDLS</sequence>
<dbReference type="InterPro" id="IPR027357">
    <property type="entry name" value="DOCKER_dom"/>
</dbReference>
<dbReference type="InterPro" id="IPR043161">
    <property type="entry name" value="DOCK_C_lobe_A"/>
</dbReference>
<feature type="transmembrane region" description="Helical" evidence="4">
    <location>
        <begin position="387"/>
        <end position="410"/>
    </location>
</feature>
<dbReference type="Gene3D" id="1.25.40.410">
    <property type="match status" value="1"/>
</dbReference>
<accession>A0A8C1M3W8</accession>
<dbReference type="InterPro" id="IPR026791">
    <property type="entry name" value="DOCK"/>
</dbReference>
<dbReference type="Pfam" id="PF20422">
    <property type="entry name" value="DHR-2_Lobe_B"/>
    <property type="match status" value="1"/>
</dbReference>
<evidence type="ECO:0000313" key="9">
    <source>
        <dbReference type="Proteomes" id="UP000694427"/>
    </source>
</evidence>
<dbReference type="CDD" id="cd08697">
    <property type="entry name" value="C2_Dock-D"/>
    <property type="match status" value="1"/>
</dbReference>
<feature type="domain" description="C2 DOCK-type" evidence="6">
    <location>
        <begin position="601"/>
        <end position="778"/>
    </location>
</feature>
<dbReference type="PROSITE" id="PS51650">
    <property type="entry name" value="C2_DOCK"/>
    <property type="match status" value="1"/>
</dbReference>
<dbReference type="FunFam" id="1.25.40.410:FF:000001">
    <property type="entry name" value="dedicator of cytokinesis protein 9 isoform X2"/>
    <property type="match status" value="1"/>
</dbReference>
<dbReference type="Pfam" id="PF00169">
    <property type="entry name" value="PH"/>
    <property type="match status" value="1"/>
</dbReference>
<keyword evidence="4" id="KW-0812">Transmembrane</keyword>
<dbReference type="FunFam" id="1.20.58.740:FF:000001">
    <property type="entry name" value="dedicator of cytokinesis protein 9 isoform X1"/>
    <property type="match status" value="1"/>
</dbReference>
<dbReference type="PROSITE" id="PS50003">
    <property type="entry name" value="PH_DOMAIN"/>
    <property type="match status" value="1"/>
</dbReference>
<feature type="domain" description="DOCKER" evidence="7">
    <location>
        <begin position="1572"/>
        <end position="1998"/>
    </location>
</feature>
<protein>
    <submittedName>
        <fullName evidence="8">Dedicator of cytokinesis 11</fullName>
    </submittedName>
</protein>
<feature type="region of interest" description="Disordered" evidence="3">
    <location>
        <begin position="275"/>
        <end position="302"/>
    </location>
</feature>
<dbReference type="InterPro" id="IPR011993">
    <property type="entry name" value="PH-like_dom_sf"/>
</dbReference>
<dbReference type="GO" id="GO:0051491">
    <property type="term" value="P:positive regulation of filopodium assembly"/>
    <property type="evidence" value="ECO:0007669"/>
    <property type="project" value="TreeGrafter"/>
</dbReference>
<feature type="region of interest" description="Disordered" evidence="3">
    <location>
        <begin position="1"/>
        <end position="22"/>
    </location>
</feature>
<dbReference type="InterPro" id="IPR046769">
    <property type="entry name" value="DOCKER_Lobe_A"/>
</dbReference>
<dbReference type="Proteomes" id="UP000694427">
    <property type="component" value="Unplaced"/>
</dbReference>
<evidence type="ECO:0000256" key="1">
    <source>
        <dbReference type="ARBA" id="ARBA00022658"/>
    </source>
</evidence>
<dbReference type="InterPro" id="IPR035892">
    <property type="entry name" value="C2_domain_sf"/>
</dbReference>
<dbReference type="Pfam" id="PF11878">
    <property type="entry name" value="DOCK_C-D_N"/>
    <property type="match status" value="1"/>
</dbReference>
<dbReference type="InterPro" id="IPR046773">
    <property type="entry name" value="DOCKER_Lobe_C"/>
</dbReference>
<dbReference type="PROSITE" id="PS51651">
    <property type="entry name" value="DOCKER"/>
    <property type="match status" value="1"/>
</dbReference>
<dbReference type="SMART" id="SM00233">
    <property type="entry name" value="PH"/>
    <property type="match status" value="1"/>
</dbReference>
<dbReference type="InterPro" id="IPR037809">
    <property type="entry name" value="C2_Dock-D"/>
</dbReference>
<evidence type="ECO:0000259" key="6">
    <source>
        <dbReference type="PROSITE" id="PS51650"/>
    </source>
</evidence>
<dbReference type="InterPro" id="IPR021816">
    <property type="entry name" value="DOCK_C/D_N"/>
</dbReference>
<dbReference type="InterPro" id="IPR043162">
    <property type="entry name" value="DOCK_C_lobe_C"/>
</dbReference>
<keyword evidence="9" id="KW-1185">Reference proteome</keyword>
<evidence type="ECO:0000256" key="4">
    <source>
        <dbReference type="SAM" id="Phobius"/>
    </source>
</evidence>
<feature type="region of interest" description="Disordered" evidence="3">
    <location>
        <begin position="1203"/>
        <end position="1232"/>
    </location>
</feature>
<dbReference type="GO" id="GO:0005085">
    <property type="term" value="F:guanyl-nucleotide exchange factor activity"/>
    <property type="evidence" value="ECO:0007669"/>
    <property type="project" value="UniProtKB-KW"/>
</dbReference>
<feature type="compositionally biased region" description="Polar residues" evidence="3">
    <location>
        <begin position="1216"/>
        <end position="1232"/>
    </location>
</feature>
<evidence type="ECO:0000259" key="5">
    <source>
        <dbReference type="PROSITE" id="PS50003"/>
    </source>
</evidence>
<keyword evidence="1" id="KW-0344">Guanine-nucleotide releasing factor</keyword>
<dbReference type="InterPro" id="IPR027007">
    <property type="entry name" value="C2_DOCK-type_domain"/>
</dbReference>
<evidence type="ECO:0000259" key="7">
    <source>
        <dbReference type="PROSITE" id="PS51651"/>
    </source>
</evidence>
<dbReference type="SUPFAM" id="SSF50729">
    <property type="entry name" value="PH domain-like"/>
    <property type="match status" value="1"/>
</dbReference>
<dbReference type="GO" id="GO:0007264">
    <property type="term" value="P:small GTPase-mediated signal transduction"/>
    <property type="evidence" value="ECO:0007669"/>
    <property type="project" value="InterPro"/>
</dbReference>
<evidence type="ECO:0000256" key="2">
    <source>
        <dbReference type="PROSITE-ProRule" id="PRU00983"/>
    </source>
</evidence>
<dbReference type="Pfam" id="PF20421">
    <property type="entry name" value="DHR-2_Lobe_C"/>
    <property type="match status" value="1"/>
</dbReference>
<dbReference type="PANTHER" id="PTHR23317:SF81">
    <property type="entry name" value="DEDICATOR OF CYTOKINESIS PROTEIN 11"/>
    <property type="match status" value="1"/>
</dbReference>
<evidence type="ECO:0000256" key="3">
    <source>
        <dbReference type="SAM" id="MobiDB-lite"/>
    </source>
</evidence>
<dbReference type="Pfam" id="PF06920">
    <property type="entry name" value="DHR-2_Lobe_A"/>
    <property type="match status" value="1"/>
</dbReference>